<dbReference type="FunFam" id="1.10.10.10:FF:000001">
    <property type="entry name" value="LysR family transcriptional regulator"/>
    <property type="match status" value="1"/>
</dbReference>
<dbReference type="RefSeq" id="WP_094826941.1">
    <property type="nucleotide sequence ID" value="NZ_NEVL01000003.1"/>
</dbReference>
<dbReference type="PRINTS" id="PR00039">
    <property type="entry name" value="HTHLYSR"/>
</dbReference>
<dbReference type="Proteomes" id="UP000216354">
    <property type="component" value="Unassembled WGS sequence"/>
</dbReference>
<keyword evidence="8" id="KW-1185">Reference proteome</keyword>
<dbReference type="GO" id="GO:0003700">
    <property type="term" value="F:DNA-binding transcription factor activity"/>
    <property type="evidence" value="ECO:0007669"/>
    <property type="project" value="InterPro"/>
</dbReference>
<organism evidence="6 9">
    <name type="scientific">Bordetella genomosp. 1</name>
    <dbReference type="NCBI Taxonomy" id="1395607"/>
    <lineage>
        <taxon>Bacteria</taxon>
        <taxon>Pseudomonadati</taxon>
        <taxon>Pseudomonadota</taxon>
        <taxon>Betaproteobacteria</taxon>
        <taxon>Burkholderiales</taxon>
        <taxon>Alcaligenaceae</taxon>
        <taxon>Bordetella</taxon>
    </lineage>
</organism>
<dbReference type="EMBL" id="NEVR01000004">
    <property type="protein sequence ID" value="OZI58828.1"/>
    <property type="molecule type" value="Genomic_DNA"/>
</dbReference>
<evidence type="ECO:0000259" key="5">
    <source>
        <dbReference type="PROSITE" id="PS50931"/>
    </source>
</evidence>
<dbReference type="InterPro" id="IPR036388">
    <property type="entry name" value="WH-like_DNA-bd_sf"/>
</dbReference>
<sequence>MNLQQLEHFLVLVETQSFSRAAAKLHMTQPALSRSIHALEETLGGRLLERDKGKTLTALGELAIVRARRIRVELAELRRSASLLDDYAGGTLRLGLGPTPTAILSLPLLREMKARYPAIKLLLSGGTPDMQVQELREGAVDALVVHRNHIPADADLHLRFFPRTPLGFVVRTGHPLARARSLDFDALRRYAVAASGRAMSDEVMHRLNAYFGPPVHFIDAIQYQSNDITALVDLVRTTDTVFFGVLQVAQPAIERGELVHIDVRPALELSSQFVFVTLEGKTLPPALVRLGELCRHHMSGAVDPQSG</sequence>
<evidence type="ECO:0000313" key="9">
    <source>
        <dbReference type="Proteomes" id="UP000217005"/>
    </source>
</evidence>
<comment type="similarity">
    <text evidence="1">Belongs to the LysR transcriptional regulatory family.</text>
</comment>
<dbReference type="Pfam" id="PF00126">
    <property type="entry name" value="HTH_1"/>
    <property type="match status" value="1"/>
</dbReference>
<reference evidence="7 8" key="2">
    <citation type="submission" date="2017-05" db="EMBL/GenBank/DDBJ databases">
        <title>Complete and WGS of Bordetella genogroups.</title>
        <authorList>
            <person name="Spilker T."/>
            <person name="Lipuma J."/>
        </authorList>
    </citation>
    <scope>NUCLEOTIDE SEQUENCE [LARGE SCALE GENOMIC DNA]</scope>
    <source>
        <strain evidence="7 8">AU9795</strain>
    </source>
</reference>
<accession>A0A261SGS1</accession>
<dbReference type="InterPro" id="IPR036390">
    <property type="entry name" value="WH_DNA-bd_sf"/>
</dbReference>
<gene>
    <name evidence="7" type="ORF">CAL27_19320</name>
    <name evidence="6" type="ORF">CEG14_13955</name>
</gene>
<dbReference type="InterPro" id="IPR005119">
    <property type="entry name" value="LysR_subst-bd"/>
</dbReference>
<dbReference type="CDD" id="cd05466">
    <property type="entry name" value="PBP2_LTTR_substrate"/>
    <property type="match status" value="1"/>
</dbReference>
<evidence type="ECO:0000313" key="8">
    <source>
        <dbReference type="Proteomes" id="UP000216354"/>
    </source>
</evidence>
<dbReference type="Proteomes" id="UP000217005">
    <property type="component" value="Unassembled WGS sequence"/>
</dbReference>
<name>A0A261SGS1_9BORD</name>
<feature type="domain" description="HTH lysR-type" evidence="5">
    <location>
        <begin position="1"/>
        <end position="57"/>
    </location>
</feature>
<dbReference type="AlphaFoldDB" id="A0A261SGS1"/>
<reference evidence="6 9" key="1">
    <citation type="submission" date="2017-05" db="EMBL/GenBank/DDBJ databases">
        <title>Complete and WGS of Bordetella genogroups.</title>
        <authorList>
            <person name="Spilker T."/>
            <person name="LiPuma J."/>
        </authorList>
    </citation>
    <scope>NUCLEOTIDE SEQUENCE [LARGE SCALE GENOMIC DNA]</scope>
    <source>
        <strain evidence="6 9">AU17610</strain>
    </source>
</reference>
<dbReference type="InterPro" id="IPR000847">
    <property type="entry name" value="LysR_HTH_N"/>
</dbReference>
<comment type="caution">
    <text evidence="6">The sequence shown here is derived from an EMBL/GenBank/DDBJ whole genome shotgun (WGS) entry which is preliminary data.</text>
</comment>
<evidence type="ECO:0000256" key="2">
    <source>
        <dbReference type="ARBA" id="ARBA00023015"/>
    </source>
</evidence>
<evidence type="ECO:0000256" key="1">
    <source>
        <dbReference type="ARBA" id="ARBA00009437"/>
    </source>
</evidence>
<evidence type="ECO:0000256" key="3">
    <source>
        <dbReference type="ARBA" id="ARBA00023125"/>
    </source>
</evidence>
<evidence type="ECO:0000256" key="4">
    <source>
        <dbReference type="ARBA" id="ARBA00023163"/>
    </source>
</evidence>
<dbReference type="PANTHER" id="PTHR30346">
    <property type="entry name" value="TRANSCRIPTIONAL DUAL REGULATOR HCAR-RELATED"/>
    <property type="match status" value="1"/>
</dbReference>
<dbReference type="GO" id="GO:0003677">
    <property type="term" value="F:DNA binding"/>
    <property type="evidence" value="ECO:0007669"/>
    <property type="project" value="UniProtKB-KW"/>
</dbReference>
<dbReference type="Gene3D" id="1.10.10.10">
    <property type="entry name" value="Winged helix-like DNA-binding domain superfamily/Winged helix DNA-binding domain"/>
    <property type="match status" value="1"/>
</dbReference>
<dbReference type="PROSITE" id="PS50931">
    <property type="entry name" value="HTH_LYSR"/>
    <property type="match status" value="1"/>
</dbReference>
<keyword evidence="3" id="KW-0238">DNA-binding</keyword>
<evidence type="ECO:0000313" key="7">
    <source>
        <dbReference type="EMBL" id="OZI58828.1"/>
    </source>
</evidence>
<keyword evidence="4" id="KW-0804">Transcription</keyword>
<proteinExistence type="inferred from homology"/>
<dbReference type="PANTHER" id="PTHR30346:SF9">
    <property type="entry name" value="LYSR FAMILY TRANSCRIPTIONAL REGULATOR"/>
    <property type="match status" value="1"/>
</dbReference>
<dbReference type="SUPFAM" id="SSF53850">
    <property type="entry name" value="Periplasmic binding protein-like II"/>
    <property type="match status" value="1"/>
</dbReference>
<protein>
    <submittedName>
        <fullName evidence="6">LysR family transcriptional regulator</fullName>
    </submittedName>
</protein>
<evidence type="ECO:0000313" key="6">
    <source>
        <dbReference type="EMBL" id="OZI36132.1"/>
    </source>
</evidence>
<dbReference type="Gene3D" id="3.40.190.290">
    <property type="match status" value="1"/>
</dbReference>
<keyword evidence="2" id="KW-0805">Transcription regulation</keyword>
<dbReference type="Pfam" id="PF03466">
    <property type="entry name" value="LysR_substrate"/>
    <property type="match status" value="1"/>
</dbReference>
<dbReference type="SUPFAM" id="SSF46785">
    <property type="entry name" value="Winged helix' DNA-binding domain"/>
    <property type="match status" value="1"/>
</dbReference>
<dbReference type="EMBL" id="NEVL01000003">
    <property type="protein sequence ID" value="OZI36132.1"/>
    <property type="molecule type" value="Genomic_DNA"/>
</dbReference>
<dbReference type="GO" id="GO:0032993">
    <property type="term" value="C:protein-DNA complex"/>
    <property type="evidence" value="ECO:0007669"/>
    <property type="project" value="TreeGrafter"/>
</dbReference>
<dbReference type="OrthoDB" id="8673707at2"/>